<dbReference type="EMBL" id="CP113527">
    <property type="protein sequence ID" value="WDV07137.1"/>
    <property type="molecule type" value="Genomic_DNA"/>
</dbReference>
<evidence type="ECO:0000313" key="1">
    <source>
        <dbReference type="EMBL" id="WDV07137.1"/>
    </source>
</evidence>
<accession>A0AAJ5UVI9</accession>
<dbReference type="RefSeq" id="WP_274795299.1">
    <property type="nucleotide sequence ID" value="NZ_CP113527.1"/>
</dbReference>
<reference evidence="1" key="1">
    <citation type="submission" date="2022-11" db="EMBL/GenBank/DDBJ databases">
        <title>Lysinibacillus irui.</title>
        <authorList>
            <person name="Akintayo S.O."/>
        </authorList>
    </citation>
    <scope>NUCLEOTIDE SEQUENCE</scope>
    <source>
        <strain evidence="1">IRB4-01</strain>
    </source>
</reference>
<proteinExistence type="predicted"/>
<protein>
    <submittedName>
        <fullName evidence="1">Uncharacterized protein</fullName>
    </submittedName>
</protein>
<dbReference type="Proteomes" id="UP001219585">
    <property type="component" value="Chromosome"/>
</dbReference>
<dbReference type="AlphaFoldDB" id="A0AAJ5UVI9"/>
<dbReference type="KEGG" id="liu:OU989_01275"/>
<organism evidence="1 2">
    <name type="scientific">Lysinibacillus irui</name>
    <dbReference type="NCBI Taxonomy" id="2998077"/>
    <lineage>
        <taxon>Bacteria</taxon>
        <taxon>Bacillati</taxon>
        <taxon>Bacillota</taxon>
        <taxon>Bacilli</taxon>
        <taxon>Bacillales</taxon>
        <taxon>Bacillaceae</taxon>
        <taxon>Lysinibacillus</taxon>
    </lineage>
</organism>
<gene>
    <name evidence="1" type="ORF">OU989_01275</name>
</gene>
<name>A0AAJ5UVI9_9BACI</name>
<evidence type="ECO:0000313" key="2">
    <source>
        <dbReference type="Proteomes" id="UP001219585"/>
    </source>
</evidence>
<sequence>MTIKINPYVAKLTDQQVYQILYLYHEKNVLPCYLAPTFNVAKSTIRNIVNGKSRQDCHEVFLKYRYKMKGQFEELVTSYKDKLF</sequence>